<proteinExistence type="inferred from homology"/>
<comment type="similarity">
    <text evidence="3 10">Belongs to the inositol monophosphatase superfamily.</text>
</comment>
<keyword evidence="7 10" id="KW-0378">Hydrolase</keyword>
<dbReference type="STRING" id="488538.SAR116_2283"/>
<dbReference type="Gene3D" id="3.40.190.80">
    <property type="match status" value="1"/>
</dbReference>
<gene>
    <name evidence="11" type="ordered locus">SAR116_2283</name>
</gene>
<feature type="binding site" evidence="9">
    <location>
        <position position="88"/>
    </location>
    <ligand>
        <name>Mg(2+)</name>
        <dbReference type="ChEBI" id="CHEBI:18420"/>
        <label>1</label>
        <note>catalytic</note>
    </ligand>
</feature>
<dbReference type="eggNOG" id="COG0483">
    <property type="taxonomic scope" value="Bacteria"/>
</dbReference>
<evidence type="ECO:0000256" key="4">
    <source>
        <dbReference type="ARBA" id="ARBA00013106"/>
    </source>
</evidence>
<dbReference type="AlphaFoldDB" id="D5BPM4"/>
<dbReference type="FunFam" id="3.30.540.10:FF:000003">
    <property type="entry name" value="Inositol-1-monophosphatase"/>
    <property type="match status" value="1"/>
</dbReference>
<reference evidence="11 12" key="1">
    <citation type="journal article" date="2010" name="J. Bacteriol.">
        <title>Complete genome sequence of "Candidatus Puniceispirillum marinum" IMCC1322, a representative of the SAR116 clade in the Alphaproteobacteria.</title>
        <authorList>
            <person name="Oh H.M."/>
            <person name="Kwon K.K."/>
            <person name="Kang I."/>
            <person name="Kang S.G."/>
            <person name="Lee J.H."/>
            <person name="Kim S.J."/>
            <person name="Cho J.C."/>
        </authorList>
    </citation>
    <scope>NUCLEOTIDE SEQUENCE [LARGE SCALE GENOMIC DNA]</scope>
    <source>
        <strain evidence="11 12">IMCC1322</strain>
    </source>
</reference>
<feature type="binding site" evidence="9">
    <location>
        <position position="91"/>
    </location>
    <ligand>
        <name>Mg(2+)</name>
        <dbReference type="ChEBI" id="CHEBI:18420"/>
        <label>1</label>
        <note>catalytic</note>
    </ligand>
</feature>
<dbReference type="PRINTS" id="PR01959">
    <property type="entry name" value="SBIMPHPHTASE"/>
</dbReference>
<evidence type="ECO:0000256" key="10">
    <source>
        <dbReference type="RuleBase" id="RU364068"/>
    </source>
</evidence>
<dbReference type="PANTHER" id="PTHR20854:SF4">
    <property type="entry name" value="INOSITOL-1-MONOPHOSPHATASE-RELATED"/>
    <property type="match status" value="1"/>
</dbReference>
<dbReference type="GO" id="GO:0006020">
    <property type="term" value="P:inositol metabolic process"/>
    <property type="evidence" value="ECO:0007669"/>
    <property type="project" value="TreeGrafter"/>
</dbReference>
<feature type="binding site" evidence="9">
    <location>
        <position position="70"/>
    </location>
    <ligand>
        <name>Mg(2+)</name>
        <dbReference type="ChEBI" id="CHEBI:18420"/>
        <label>1</label>
        <note>catalytic</note>
    </ligand>
</feature>
<comment type="catalytic activity">
    <reaction evidence="1 10">
        <text>a myo-inositol phosphate + H2O = myo-inositol + phosphate</text>
        <dbReference type="Rhea" id="RHEA:24056"/>
        <dbReference type="ChEBI" id="CHEBI:15377"/>
        <dbReference type="ChEBI" id="CHEBI:17268"/>
        <dbReference type="ChEBI" id="CHEBI:43474"/>
        <dbReference type="ChEBI" id="CHEBI:84139"/>
        <dbReference type="EC" id="3.1.3.25"/>
    </reaction>
</comment>
<comment type="cofactor">
    <cofactor evidence="2 9 10">
        <name>Mg(2+)</name>
        <dbReference type="ChEBI" id="CHEBI:18420"/>
    </cofactor>
</comment>
<evidence type="ECO:0000256" key="9">
    <source>
        <dbReference type="PIRSR" id="PIRSR600760-2"/>
    </source>
</evidence>
<evidence type="ECO:0000256" key="5">
    <source>
        <dbReference type="ARBA" id="ARBA00019784"/>
    </source>
</evidence>
<dbReference type="RefSeq" id="WP_013047153.1">
    <property type="nucleotide sequence ID" value="NC_014010.1"/>
</dbReference>
<evidence type="ECO:0000313" key="12">
    <source>
        <dbReference type="Proteomes" id="UP000007460"/>
    </source>
</evidence>
<evidence type="ECO:0000313" key="11">
    <source>
        <dbReference type="EMBL" id="ADE40526.1"/>
    </source>
</evidence>
<dbReference type="GO" id="GO:0007165">
    <property type="term" value="P:signal transduction"/>
    <property type="evidence" value="ECO:0007669"/>
    <property type="project" value="TreeGrafter"/>
</dbReference>
<dbReference type="KEGG" id="apb:SAR116_2283"/>
<dbReference type="SUPFAM" id="SSF56655">
    <property type="entry name" value="Carbohydrate phosphatase"/>
    <property type="match status" value="1"/>
</dbReference>
<evidence type="ECO:0000256" key="3">
    <source>
        <dbReference type="ARBA" id="ARBA00009759"/>
    </source>
</evidence>
<dbReference type="GO" id="GO:0046872">
    <property type="term" value="F:metal ion binding"/>
    <property type="evidence" value="ECO:0007669"/>
    <property type="project" value="UniProtKB-KW"/>
</dbReference>
<dbReference type="HOGENOM" id="CLU_044118_0_0_5"/>
<feature type="binding site" evidence="9">
    <location>
        <position position="219"/>
    </location>
    <ligand>
        <name>Mg(2+)</name>
        <dbReference type="ChEBI" id="CHEBI:18420"/>
        <label>1</label>
        <note>catalytic</note>
    </ligand>
</feature>
<dbReference type="GO" id="GO:0046854">
    <property type="term" value="P:phosphatidylinositol phosphate biosynthetic process"/>
    <property type="evidence" value="ECO:0007669"/>
    <property type="project" value="InterPro"/>
</dbReference>
<feature type="binding site" evidence="9">
    <location>
        <position position="90"/>
    </location>
    <ligand>
        <name>Mg(2+)</name>
        <dbReference type="ChEBI" id="CHEBI:18420"/>
        <label>2</label>
    </ligand>
</feature>
<keyword evidence="8 9" id="KW-0460">Magnesium</keyword>
<protein>
    <recommendedName>
        <fullName evidence="5 10">Inositol-1-monophosphatase</fullName>
        <ecNumber evidence="4 10">3.1.3.25</ecNumber>
    </recommendedName>
</protein>
<keyword evidence="12" id="KW-1185">Reference proteome</keyword>
<evidence type="ECO:0000256" key="1">
    <source>
        <dbReference type="ARBA" id="ARBA00001033"/>
    </source>
</evidence>
<keyword evidence="6 9" id="KW-0479">Metal-binding</keyword>
<dbReference type="InterPro" id="IPR022337">
    <property type="entry name" value="Inositol_monophosphatase_SuhB"/>
</dbReference>
<dbReference type="InterPro" id="IPR020550">
    <property type="entry name" value="Inositol_monophosphatase_CS"/>
</dbReference>
<evidence type="ECO:0000256" key="2">
    <source>
        <dbReference type="ARBA" id="ARBA00001946"/>
    </source>
</evidence>
<dbReference type="EMBL" id="CP001751">
    <property type="protein sequence ID" value="ADE40526.1"/>
    <property type="molecule type" value="Genomic_DNA"/>
</dbReference>
<sequence length="266" mass="29120">MATRSALINVMQKASTAASRGMLRDFGETENLQVSRKGPADFVSRADTNAERVIKAELHKARPDWGFLMEESGETAGADSDAPVWIVDPLDGTTNFLHGIPQFAISIAVMDKGVITAGSVFDPIRNELFYAERGQGAYLNERRLRVSGRRHMSESLFGTGIPFLGRGTEDDHKQFIHELSNVMPRCAGIRRYGAAALDMAWVAAGRLDGFWEHGLQIWDIAAGFLLVREAGGFVSDFASRDKALETGDVVTANPTLHAELLRALRS</sequence>
<dbReference type="Proteomes" id="UP000007460">
    <property type="component" value="Chromosome"/>
</dbReference>
<dbReference type="CDD" id="cd01639">
    <property type="entry name" value="IMPase"/>
    <property type="match status" value="1"/>
</dbReference>
<dbReference type="Pfam" id="PF00459">
    <property type="entry name" value="Inositol_P"/>
    <property type="match status" value="1"/>
</dbReference>
<dbReference type="OrthoDB" id="9785695at2"/>
<dbReference type="PROSITE" id="PS00629">
    <property type="entry name" value="IMP_1"/>
    <property type="match status" value="1"/>
</dbReference>
<accession>D5BPM4</accession>
<organism evidence="11 12">
    <name type="scientific">Puniceispirillum marinum (strain IMCC1322)</name>
    <dbReference type="NCBI Taxonomy" id="488538"/>
    <lineage>
        <taxon>Bacteria</taxon>
        <taxon>Pseudomonadati</taxon>
        <taxon>Pseudomonadota</taxon>
        <taxon>Alphaproteobacteria</taxon>
        <taxon>Candidatus Puniceispirillales</taxon>
        <taxon>Candidatus Puniceispirillaceae</taxon>
        <taxon>Candidatus Puniceispirillum</taxon>
    </lineage>
</organism>
<dbReference type="PRINTS" id="PR00377">
    <property type="entry name" value="IMPHPHTASES"/>
</dbReference>
<dbReference type="EC" id="3.1.3.25" evidence="4 10"/>
<dbReference type="PANTHER" id="PTHR20854">
    <property type="entry name" value="INOSITOL MONOPHOSPHATASE"/>
    <property type="match status" value="1"/>
</dbReference>
<name>D5BPM4_PUNMI</name>
<dbReference type="InterPro" id="IPR020583">
    <property type="entry name" value="Inositol_monoP_metal-BS"/>
</dbReference>
<evidence type="ECO:0000256" key="8">
    <source>
        <dbReference type="ARBA" id="ARBA00022842"/>
    </source>
</evidence>
<evidence type="ECO:0000256" key="7">
    <source>
        <dbReference type="ARBA" id="ARBA00022801"/>
    </source>
</evidence>
<dbReference type="InterPro" id="IPR033942">
    <property type="entry name" value="IMPase"/>
</dbReference>
<dbReference type="InterPro" id="IPR000760">
    <property type="entry name" value="Inositol_monophosphatase-like"/>
</dbReference>
<evidence type="ECO:0000256" key="6">
    <source>
        <dbReference type="ARBA" id="ARBA00022723"/>
    </source>
</evidence>
<dbReference type="FunFam" id="3.40.190.80:FF:000020">
    <property type="entry name" value="Fructose-1,6-bisphosphatase/inositol-1-monophosphatase"/>
    <property type="match status" value="1"/>
</dbReference>
<dbReference type="Gene3D" id="3.30.540.10">
    <property type="entry name" value="Fructose-1,6-Bisphosphatase, subunit A, domain 1"/>
    <property type="match status" value="1"/>
</dbReference>
<dbReference type="PROSITE" id="PS00630">
    <property type="entry name" value="IMP_2"/>
    <property type="match status" value="1"/>
</dbReference>
<dbReference type="GO" id="GO:0008934">
    <property type="term" value="F:inositol monophosphate 1-phosphatase activity"/>
    <property type="evidence" value="ECO:0007669"/>
    <property type="project" value="InterPro"/>
</dbReference>